<name>B4HMJ8_DROSE</name>
<proteinExistence type="predicted"/>
<dbReference type="AlphaFoldDB" id="B4HMJ8"/>
<evidence type="ECO:0000313" key="1">
    <source>
        <dbReference type="EMBL" id="EDW48266.1"/>
    </source>
</evidence>
<gene>
    <name evidence="1" type="primary">Dsec\GM19994</name>
    <name evidence="1" type="ORF">Dsec_GM19994</name>
</gene>
<organism evidence="2">
    <name type="scientific">Drosophila sechellia</name>
    <name type="common">Fruit fly</name>
    <dbReference type="NCBI Taxonomy" id="7238"/>
    <lineage>
        <taxon>Eukaryota</taxon>
        <taxon>Metazoa</taxon>
        <taxon>Ecdysozoa</taxon>
        <taxon>Arthropoda</taxon>
        <taxon>Hexapoda</taxon>
        <taxon>Insecta</taxon>
        <taxon>Pterygota</taxon>
        <taxon>Neoptera</taxon>
        <taxon>Endopterygota</taxon>
        <taxon>Diptera</taxon>
        <taxon>Brachycera</taxon>
        <taxon>Muscomorpha</taxon>
        <taxon>Ephydroidea</taxon>
        <taxon>Drosophilidae</taxon>
        <taxon>Drosophila</taxon>
        <taxon>Sophophora</taxon>
    </lineage>
</organism>
<dbReference type="Proteomes" id="UP000001292">
    <property type="component" value="Unassembled WGS sequence"/>
</dbReference>
<evidence type="ECO:0000313" key="2">
    <source>
        <dbReference type="Proteomes" id="UP000001292"/>
    </source>
</evidence>
<keyword evidence="2" id="KW-1185">Reference proteome</keyword>
<dbReference type="EMBL" id="CH480816">
    <property type="protein sequence ID" value="EDW48266.1"/>
    <property type="molecule type" value="Genomic_DNA"/>
</dbReference>
<dbReference type="OMA" id="IGACHET"/>
<sequence>MPLASDERPGTFPLMPPVAVSLNLISIGIPTRIRISFGLRSTDCRFQIPVTNERRPTTSYHHHWQLHHAAGHRAFRGQIRVVLWLPPVGGGARNPLSMRRHSRCGLRFLPSKEIGACHETATVVFRMFKP</sequence>
<protein>
    <submittedName>
        <fullName evidence="1">GM19994</fullName>
    </submittedName>
</protein>
<accession>B4HMJ8</accession>
<reference evidence="1 2" key="1">
    <citation type="journal article" date="2007" name="Nature">
        <title>Evolution of genes and genomes on the Drosophila phylogeny.</title>
        <authorList>
            <consortium name="Drosophila 12 Genomes Consortium"/>
            <person name="Clark A.G."/>
            <person name="Eisen M.B."/>
            <person name="Smith D.R."/>
            <person name="Bergman C.M."/>
            <person name="Oliver B."/>
            <person name="Markow T.A."/>
            <person name="Kaufman T.C."/>
            <person name="Kellis M."/>
            <person name="Gelbart W."/>
            <person name="Iyer V.N."/>
            <person name="Pollard D.A."/>
            <person name="Sackton T.B."/>
            <person name="Larracuente A.M."/>
            <person name="Singh N.D."/>
            <person name="Abad J.P."/>
            <person name="Abt D.N."/>
            <person name="Adryan B."/>
            <person name="Aguade M."/>
            <person name="Akashi H."/>
            <person name="Anderson W.W."/>
            <person name="Aquadro C.F."/>
            <person name="Ardell D.H."/>
            <person name="Arguello R."/>
            <person name="Artieri C.G."/>
            <person name="Barbash D.A."/>
            <person name="Barker D."/>
            <person name="Barsanti P."/>
            <person name="Batterham P."/>
            <person name="Batzoglou S."/>
            <person name="Begun D."/>
            <person name="Bhutkar A."/>
            <person name="Blanco E."/>
            <person name="Bosak S.A."/>
            <person name="Bradley R.K."/>
            <person name="Brand A.D."/>
            <person name="Brent M.R."/>
            <person name="Brooks A.N."/>
            <person name="Brown R.H."/>
            <person name="Butlin R.K."/>
            <person name="Caggese C."/>
            <person name="Calvi B.R."/>
            <person name="Bernardo de Carvalho A."/>
            <person name="Caspi A."/>
            <person name="Castrezana S."/>
            <person name="Celniker S.E."/>
            <person name="Chang J.L."/>
            <person name="Chapple C."/>
            <person name="Chatterji S."/>
            <person name="Chinwalla A."/>
            <person name="Civetta A."/>
            <person name="Clifton S.W."/>
            <person name="Comeron J.M."/>
            <person name="Costello J.C."/>
            <person name="Coyne J.A."/>
            <person name="Daub J."/>
            <person name="David R.G."/>
            <person name="Delcher A.L."/>
            <person name="Delehaunty K."/>
            <person name="Do C.B."/>
            <person name="Ebling H."/>
            <person name="Edwards K."/>
            <person name="Eickbush T."/>
            <person name="Evans J.D."/>
            <person name="Filipski A."/>
            <person name="Findeiss S."/>
            <person name="Freyhult E."/>
            <person name="Fulton L."/>
            <person name="Fulton R."/>
            <person name="Garcia A.C."/>
            <person name="Gardiner A."/>
            <person name="Garfield D.A."/>
            <person name="Garvin B.E."/>
            <person name="Gibson G."/>
            <person name="Gilbert D."/>
            <person name="Gnerre S."/>
            <person name="Godfrey J."/>
            <person name="Good R."/>
            <person name="Gotea V."/>
            <person name="Gravely B."/>
            <person name="Greenberg A.J."/>
            <person name="Griffiths-Jones S."/>
            <person name="Gross S."/>
            <person name="Guigo R."/>
            <person name="Gustafson E.A."/>
            <person name="Haerty W."/>
            <person name="Hahn M.W."/>
            <person name="Halligan D.L."/>
            <person name="Halpern A.L."/>
            <person name="Halter G.M."/>
            <person name="Han M.V."/>
            <person name="Heger A."/>
            <person name="Hillier L."/>
            <person name="Hinrichs A.S."/>
            <person name="Holmes I."/>
            <person name="Hoskins R.A."/>
            <person name="Hubisz M.J."/>
            <person name="Hultmark D."/>
            <person name="Huntley M.A."/>
            <person name="Jaffe D.B."/>
            <person name="Jagadeeshan S."/>
            <person name="Jeck W.R."/>
            <person name="Johnson J."/>
            <person name="Jones C.D."/>
            <person name="Jordan W.C."/>
            <person name="Karpen G.H."/>
            <person name="Kataoka E."/>
            <person name="Keightley P.D."/>
            <person name="Kheradpour P."/>
            <person name="Kirkness E.F."/>
            <person name="Koerich L.B."/>
            <person name="Kristiansen K."/>
            <person name="Kudrna D."/>
            <person name="Kulathinal R.J."/>
            <person name="Kumar S."/>
            <person name="Kwok R."/>
            <person name="Lander E."/>
            <person name="Langley C.H."/>
            <person name="Lapoint R."/>
            <person name="Lazzaro B.P."/>
            <person name="Lee S.J."/>
            <person name="Levesque L."/>
            <person name="Li R."/>
            <person name="Lin C.F."/>
            <person name="Lin M.F."/>
            <person name="Lindblad-Toh K."/>
            <person name="Llopart A."/>
            <person name="Long M."/>
            <person name="Low L."/>
            <person name="Lozovsky E."/>
            <person name="Lu J."/>
            <person name="Luo M."/>
            <person name="Machado C.A."/>
            <person name="Makalowski W."/>
            <person name="Marzo M."/>
            <person name="Matsuda M."/>
            <person name="Matzkin L."/>
            <person name="McAllister B."/>
            <person name="McBride C.S."/>
            <person name="McKernan B."/>
            <person name="McKernan K."/>
            <person name="Mendez-Lago M."/>
            <person name="Minx P."/>
            <person name="Mollenhauer M.U."/>
            <person name="Montooth K."/>
            <person name="Mount S.M."/>
            <person name="Mu X."/>
            <person name="Myers E."/>
            <person name="Negre B."/>
            <person name="Newfeld S."/>
            <person name="Nielsen R."/>
            <person name="Noor M.A."/>
            <person name="O'Grady P."/>
            <person name="Pachter L."/>
            <person name="Papaceit M."/>
            <person name="Parisi M.J."/>
            <person name="Parisi M."/>
            <person name="Parts L."/>
            <person name="Pedersen J.S."/>
            <person name="Pesole G."/>
            <person name="Phillippy A.M."/>
            <person name="Ponting C.P."/>
            <person name="Pop M."/>
            <person name="Porcelli D."/>
            <person name="Powell J.R."/>
            <person name="Prohaska S."/>
            <person name="Pruitt K."/>
            <person name="Puig M."/>
            <person name="Quesneville H."/>
            <person name="Ram K.R."/>
            <person name="Rand D."/>
            <person name="Rasmussen M.D."/>
            <person name="Reed L.K."/>
            <person name="Reenan R."/>
            <person name="Reily A."/>
            <person name="Remington K.A."/>
            <person name="Rieger T.T."/>
            <person name="Ritchie M.G."/>
            <person name="Robin C."/>
            <person name="Rogers Y.H."/>
            <person name="Rohde C."/>
            <person name="Rozas J."/>
            <person name="Rubenfield M.J."/>
            <person name="Ruiz A."/>
            <person name="Russo S."/>
            <person name="Salzberg S.L."/>
            <person name="Sanchez-Gracia A."/>
            <person name="Saranga D.J."/>
            <person name="Sato H."/>
            <person name="Schaeffer S.W."/>
            <person name="Schatz M.C."/>
            <person name="Schlenke T."/>
            <person name="Schwartz R."/>
            <person name="Segarra C."/>
            <person name="Singh R.S."/>
            <person name="Sirot L."/>
            <person name="Sirota M."/>
            <person name="Sisneros N.B."/>
            <person name="Smith C.D."/>
            <person name="Smith T.F."/>
            <person name="Spieth J."/>
            <person name="Stage D.E."/>
            <person name="Stark A."/>
            <person name="Stephan W."/>
            <person name="Strausberg R.L."/>
            <person name="Strempel S."/>
            <person name="Sturgill D."/>
            <person name="Sutton G."/>
            <person name="Sutton G.G."/>
            <person name="Tao W."/>
            <person name="Teichmann S."/>
            <person name="Tobari Y.N."/>
            <person name="Tomimura Y."/>
            <person name="Tsolas J.M."/>
            <person name="Valente V.L."/>
            <person name="Venter E."/>
            <person name="Venter J.C."/>
            <person name="Vicario S."/>
            <person name="Vieira F.G."/>
            <person name="Vilella A.J."/>
            <person name="Villasante A."/>
            <person name="Walenz B."/>
            <person name="Wang J."/>
            <person name="Wasserman M."/>
            <person name="Watts T."/>
            <person name="Wilson D."/>
            <person name="Wilson R.K."/>
            <person name="Wing R.A."/>
            <person name="Wolfner M.F."/>
            <person name="Wong A."/>
            <person name="Wong G.K."/>
            <person name="Wu C.I."/>
            <person name="Wu G."/>
            <person name="Yamamoto D."/>
            <person name="Yang H.P."/>
            <person name="Yang S.P."/>
            <person name="Yorke J.A."/>
            <person name="Yoshida K."/>
            <person name="Zdobnov E."/>
            <person name="Zhang P."/>
            <person name="Zhang Y."/>
            <person name="Zimin A.V."/>
            <person name="Baldwin J."/>
            <person name="Abdouelleil A."/>
            <person name="Abdulkadir J."/>
            <person name="Abebe A."/>
            <person name="Abera B."/>
            <person name="Abreu J."/>
            <person name="Acer S.C."/>
            <person name="Aftuck L."/>
            <person name="Alexander A."/>
            <person name="An P."/>
            <person name="Anderson E."/>
            <person name="Anderson S."/>
            <person name="Arachi H."/>
            <person name="Azer M."/>
            <person name="Bachantsang P."/>
            <person name="Barry A."/>
            <person name="Bayul T."/>
            <person name="Berlin A."/>
            <person name="Bessette D."/>
            <person name="Bloom T."/>
            <person name="Blye J."/>
            <person name="Boguslavskiy L."/>
            <person name="Bonnet C."/>
            <person name="Boukhgalter B."/>
            <person name="Bourzgui I."/>
            <person name="Brown A."/>
            <person name="Cahill P."/>
            <person name="Channer S."/>
            <person name="Cheshatsang Y."/>
            <person name="Chuda L."/>
            <person name="Citroen M."/>
            <person name="Collymore A."/>
            <person name="Cooke P."/>
            <person name="Costello M."/>
            <person name="D'Aco K."/>
            <person name="Daza R."/>
            <person name="De Haan G."/>
            <person name="DeGray S."/>
            <person name="DeMaso C."/>
            <person name="Dhargay N."/>
            <person name="Dooley K."/>
            <person name="Dooley E."/>
            <person name="Doricent M."/>
            <person name="Dorje P."/>
            <person name="Dorjee K."/>
            <person name="Dupes A."/>
            <person name="Elong R."/>
            <person name="Falk J."/>
            <person name="Farina A."/>
            <person name="Faro S."/>
            <person name="Ferguson D."/>
            <person name="Fisher S."/>
            <person name="Foley C.D."/>
            <person name="Franke A."/>
            <person name="Friedrich D."/>
            <person name="Gadbois L."/>
            <person name="Gearin G."/>
            <person name="Gearin C.R."/>
            <person name="Giannoukos G."/>
            <person name="Goode T."/>
            <person name="Graham J."/>
            <person name="Grandbois E."/>
            <person name="Grewal S."/>
            <person name="Gyaltsen K."/>
            <person name="Hafez N."/>
            <person name="Hagos B."/>
            <person name="Hall J."/>
            <person name="Henson C."/>
            <person name="Hollinger A."/>
            <person name="Honan T."/>
            <person name="Huard M.D."/>
            <person name="Hughes L."/>
            <person name="Hurhula B."/>
            <person name="Husby M.E."/>
            <person name="Kamat A."/>
            <person name="Kanga B."/>
            <person name="Kashin S."/>
            <person name="Khazanovich D."/>
            <person name="Kisner P."/>
            <person name="Lance K."/>
            <person name="Lara M."/>
            <person name="Lee W."/>
            <person name="Lennon N."/>
            <person name="Letendre F."/>
            <person name="LeVine R."/>
            <person name="Lipovsky A."/>
            <person name="Liu X."/>
            <person name="Liu J."/>
            <person name="Liu S."/>
            <person name="Lokyitsang T."/>
            <person name="Lokyitsang Y."/>
            <person name="Lubonja R."/>
            <person name="Lui A."/>
            <person name="MacDonald P."/>
            <person name="Magnisalis V."/>
            <person name="Maru K."/>
            <person name="Matthews C."/>
            <person name="McCusker W."/>
            <person name="McDonough S."/>
            <person name="Mehta T."/>
            <person name="Meldrim J."/>
            <person name="Meneus L."/>
            <person name="Mihai O."/>
            <person name="Mihalev A."/>
            <person name="Mihova T."/>
            <person name="Mittelman R."/>
            <person name="Mlenga V."/>
            <person name="Montmayeur A."/>
            <person name="Mulrain L."/>
            <person name="Navidi A."/>
            <person name="Naylor J."/>
            <person name="Negash T."/>
            <person name="Nguyen T."/>
            <person name="Nguyen N."/>
            <person name="Nicol R."/>
            <person name="Norbu C."/>
            <person name="Norbu N."/>
            <person name="Novod N."/>
            <person name="O'Neill B."/>
            <person name="Osman S."/>
            <person name="Markiewicz E."/>
            <person name="Oyono O.L."/>
            <person name="Patti C."/>
            <person name="Phunkhang P."/>
            <person name="Pierre F."/>
            <person name="Priest M."/>
            <person name="Raghuraman S."/>
            <person name="Rege F."/>
            <person name="Reyes R."/>
            <person name="Rise C."/>
            <person name="Rogov P."/>
            <person name="Ross K."/>
            <person name="Ryan E."/>
            <person name="Settipalli S."/>
            <person name="Shea T."/>
            <person name="Sherpa N."/>
            <person name="Shi L."/>
            <person name="Shih D."/>
            <person name="Sparrow T."/>
            <person name="Spaulding J."/>
            <person name="Stalker J."/>
            <person name="Stange-Thomann N."/>
            <person name="Stavropoulos S."/>
            <person name="Stone C."/>
            <person name="Strader C."/>
            <person name="Tesfaye S."/>
            <person name="Thomson T."/>
            <person name="Thoulutsang Y."/>
            <person name="Thoulutsang D."/>
            <person name="Topham K."/>
            <person name="Topping I."/>
            <person name="Tsamla T."/>
            <person name="Vassiliev H."/>
            <person name="Vo A."/>
            <person name="Wangchuk T."/>
            <person name="Wangdi T."/>
            <person name="Weiand M."/>
            <person name="Wilkinson J."/>
            <person name="Wilson A."/>
            <person name="Yadav S."/>
            <person name="Young G."/>
            <person name="Yu Q."/>
            <person name="Zembek L."/>
            <person name="Zhong D."/>
            <person name="Zimmer A."/>
            <person name="Zwirko Z."/>
            <person name="Jaffe D.B."/>
            <person name="Alvarez P."/>
            <person name="Brockman W."/>
            <person name="Butler J."/>
            <person name="Chin C."/>
            <person name="Gnerre S."/>
            <person name="Grabherr M."/>
            <person name="Kleber M."/>
            <person name="Mauceli E."/>
            <person name="MacCallum I."/>
        </authorList>
    </citation>
    <scope>NUCLEOTIDE SEQUENCE [LARGE SCALE GENOMIC DNA]</scope>
    <source>
        <strain evidence="2">Rob3c / Tucson 14021-0248.25</strain>
    </source>
</reference>
<dbReference type="HOGENOM" id="CLU_1940304_0_0_1"/>